<proteinExistence type="predicted"/>
<evidence type="ECO:0000313" key="1">
    <source>
        <dbReference type="EMBL" id="SVD53475.1"/>
    </source>
</evidence>
<sequence>MKGDVIPGHEDVVGSIDKQLAKVAFAEEKMATIRRHYGMN</sequence>
<name>A0A382W576_9ZZZZ</name>
<reference evidence="1" key="1">
    <citation type="submission" date="2018-05" db="EMBL/GenBank/DDBJ databases">
        <authorList>
            <person name="Lanie J.A."/>
            <person name="Ng W.-L."/>
            <person name="Kazmierczak K.M."/>
            <person name="Andrzejewski T.M."/>
            <person name="Davidsen T.M."/>
            <person name="Wayne K.J."/>
            <person name="Tettelin H."/>
            <person name="Glass J.I."/>
            <person name="Rusch D."/>
            <person name="Podicherti R."/>
            <person name="Tsui H.-C.T."/>
            <person name="Winkler M.E."/>
        </authorList>
    </citation>
    <scope>NUCLEOTIDE SEQUENCE</scope>
</reference>
<dbReference type="EMBL" id="UINC01156835">
    <property type="protein sequence ID" value="SVD53475.1"/>
    <property type="molecule type" value="Genomic_DNA"/>
</dbReference>
<dbReference type="AlphaFoldDB" id="A0A382W576"/>
<accession>A0A382W576</accession>
<organism evidence="1">
    <name type="scientific">marine metagenome</name>
    <dbReference type="NCBI Taxonomy" id="408172"/>
    <lineage>
        <taxon>unclassified sequences</taxon>
        <taxon>metagenomes</taxon>
        <taxon>ecological metagenomes</taxon>
    </lineage>
</organism>
<gene>
    <name evidence="1" type="ORF">METZ01_LOCUS406329</name>
</gene>
<protein>
    <submittedName>
        <fullName evidence="1">Uncharacterized protein</fullName>
    </submittedName>
</protein>